<accession>A0ACB8EQV9</accession>
<proteinExistence type="predicted"/>
<evidence type="ECO:0000313" key="1">
    <source>
        <dbReference type="EMBL" id="KAH7994966.1"/>
    </source>
</evidence>
<protein>
    <submittedName>
        <fullName evidence="1">Uncharacterized protein</fullName>
    </submittedName>
</protein>
<evidence type="ECO:0000313" key="2">
    <source>
        <dbReference type="Proteomes" id="UP000827872"/>
    </source>
</evidence>
<organism evidence="1 2">
    <name type="scientific">Sphaerodactylus townsendi</name>
    <dbReference type="NCBI Taxonomy" id="933632"/>
    <lineage>
        <taxon>Eukaryota</taxon>
        <taxon>Metazoa</taxon>
        <taxon>Chordata</taxon>
        <taxon>Craniata</taxon>
        <taxon>Vertebrata</taxon>
        <taxon>Euteleostomi</taxon>
        <taxon>Lepidosauria</taxon>
        <taxon>Squamata</taxon>
        <taxon>Bifurcata</taxon>
        <taxon>Gekkota</taxon>
        <taxon>Sphaerodactylidae</taxon>
        <taxon>Sphaerodactylus</taxon>
    </lineage>
</organism>
<dbReference type="Proteomes" id="UP000827872">
    <property type="component" value="Linkage Group LG07"/>
</dbReference>
<comment type="caution">
    <text evidence="1">The sequence shown here is derived from an EMBL/GenBank/DDBJ whole genome shotgun (WGS) entry which is preliminary data.</text>
</comment>
<keyword evidence="2" id="KW-1185">Reference proteome</keyword>
<sequence>MRKPRWSGYLASQGIMANTLTGMLARHSQAPCAGTSLEEDGGGGPRPPTPMHWGQLQTGRAKRAGTLYPSGNCLAGGAHGRANRHEPQVPKAPPETRGAQEMLRPEACHSQNCLSTQEQAASPTGSPSKVHGSTKWPDGAVATAHRPDAARAILVPRSQLPALPPLRGMHWCQAAQGA</sequence>
<dbReference type="EMBL" id="CM037620">
    <property type="protein sequence ID" value="KAH7994966.1"/>
    <property type="molecule type" value="Genomic_DNA"/>
</dbReference>
<name>A0ACB8EQV9_9SAUR</name>
<reference evidence="1" key="1">
    <citation type="submission" date="2021-08" db="EMBL/GenBank/DDBJ databases">
        <title>The first chromosome-level gecko genome reveals the dynamic sex chromosomes of Neotropical dwarf geckos (Sphaerodactylidae: Sphaerodactylus).</title>
        <authorList>
            <person name="Pinto B.J."/>
            <person name="Keating S.E."/>
            <person name="Gamble T."/>
        </authorList>
    </citation>
    <scope>NUCLEOTIDE SEQUENCE</scope>
    <source>
        <strain evidence="1">TG3544</strain>
    </source>
</reference>
<gene>
    <name evidence="1" type="ORF">K3G42_019535</name>
</gene>